<dbReference type="InterPro" id="IPR000719">
    <property type="entry name" value="Prot_kinase_dom"/>
</dbReference>
<dbReference type="PANTHER" id="PTHR23257:SF761">
    <property type="entry name" value="PROTEIN KINASE ATN1"/>
    <property type="match status" value="1"/>
</dbReference>
<accession>A0A498J405</accession>
<dbReference type="InterPro" id="IPR050167">
    <property type="entry name" value="Ser_Thr_protein_kinase"/>
</dbReference>
<comment type="caution">
    <text evidence="3">The sequence shown here is derived from an EMBL/GenBank/DDBJ whole genome shotgun (WGS) entry which is preliminary data.</text>
</comment>
<evidence type="ECO:0000259" key="2">
    <source>
        <dbReference type="PROSITE" id="PS50011"/>
    </source>
</evidence>
<dbReference type="PROSITE" id="PS50011">
    <property type="entry name" value="PROTEIN_KINASE_DOM"/>
    <property type="match status" value="1"/>
</dbReference>
<sequence length="284" mass="32195">MRPRCLDRCVAVGFALDIARAMECLHSHGIIHRDLKPDIMIEDFRSRINFSITKRIATIVRAKLISENRVCSTILHFYPVLFPENLILTADQKTVKLADFGLAREESLTEMMTAETGTYRWMAPELYSTVTLRHGEKKHYNHKVDAYSFAIVLWELIHNKLPFEGMSNLQAAYAAAFKNVRPSADSLPKDLALIVTSCWKEDPNDRPNFTQIIQMLLRYLSTISAPAPAIPQRIFKSENAVLPPESPGTSSLMVTHNDSGETPKSNTHMEDKPKGFFSCFSQCY</sequence>
<evidence type="ECO:0000313" key="4">
    <source>
        <dbReference type="Proteomes" id="UP000290289"/>
    </source>
</evidence>
<dbReference type="EMBL" id="RDQH01000335">
    <property type="protein sequence ID" value="RXH89347.1"/>
    <property type="molecule type" value="Genomic_DNA"/>
</dbReference>
<dbReference type="SUPFAM" id="SSF56112">
    <property type="entry name" value="Protein kinase-like (PK-like)"/>
    <property type="match status" value="1"/>
</dbReference>
<dbReference type="InterPro" id="IPR001245">
    <property type="entry name" value="Ser-Thr/Tyr_kinase_cat_dom"/>
</dbReference>
<reference evidence="3 4" key="1">
    <citation type="submission" date="2018-10" db="EMBL/GenBank/DDBJ databases">
        <title>A high-quality apple genome assembly.</title>
        <authorList>
            <person name="Hu J."/>
        </authorList>
    </citation>
    <scope>NUCLEOTIDE SEQUENCE [LARGE SCALE GENOMIC DNA]</scope>
    <source>
        <strain evidence="4">cv. HFTH1</strain>
        <tissue evidence="3">Young leaf</tissue>
    </source>
</reference>
<name>A0A498J405_MALDO</name>
<dbReference type="AlphaFoldDB" id="A0A498J405"/>
<dbReference type="InterPro" id="IPR011009">
    <property type="entry name" value="Kinase-like_dom_sf"/>
</dbReference>
<evidence type="ECO:0000256" key="1">
    <source>
        <dbReference type="SAM" id="MobiDB-lite"/>
    </source>
</evidence>
<dbReference type="Pfam" id="PF07714">
    <property type="entry name" value="PK_Tyr_Ser-Thr"/>
    <property type="match status" value="1"/>
</dbReference>
<dbReference type="Gene3D" id="1.10.510.10">
    <property type="entry name" value="Transferase(Phosphotransferase) domain 1"/>
    <property type="match status" value="1"/>
</dbReference>
<dbReference type="STRING" id="3750.A0A498J405"/>
<keyword evidence="4" id="KW-1185">Reference proteome</keyword>
<dbReference type="Proteomes" id="UP000290289">
    <property type="component" value="Chromosome 9"/>
</dbReference>
<feature type="compositionally biased region" description="Polar residues" evidence="1">
    <location>
        <begin position="247"/>
        <end position="266"/>
    </location>
</feature>
<dbReference type="PANTHER" id="PTHR23257">
    <property type="entry name" value="SERINE-THREONINE PROTEIN KINASE"/>
    <property type="match status" value="1"/>
</dbReference>
<proteinExistence type="predicted"/>
<dbReference type="GO" id="GO:0007165">
    <property type="term" value="P:signal transduction"/>
    <property type="evidence" value="ECO:0007669"/>
    <property type="project" value="TreeGrafter"/>
</dbReference>
<organism evidence="3 4">
    <name type="scientific">Malus domestica</name>
    <name type="common">Apple</name>
    <name type="synonym">Pyrus malus</name>
    <dbReference type="NCBI Taxonomy" id="3750"/>
    <lineage>
        <taxon>Eukaryota</taxon>
        <taxon>Viridiplantae</taxon>
        <taxon>Streptophyta</taxon>
        <taxon>Embryophyta</taxon>
        <taxon>Tracheophyta</taxon>
        <taxon>Spermatophyta</taxon>
        <taxon>Magnoliopsida</taxon>
        <taxon>eudicotyledons</taxon>
        <taxon>Gunneridae</taxon>
        <taxon>Pentapetalae</taxon>
        <taxon>rosids</taxon>
        <taxon>fabids</taxon>
        <taxon>Rosales</taxon>
        <taxon>Rosaceae</taxon>
        <taxon>Amygdaloideae</taxon>
        <taxon>Maleae</taxon>
        <taxon>Malus</taxon>
    </lineage>
</organism>
<dbReference type="GO" id="GO:0004672">
    <property type="term" value="F:protein kinase activity"/>
    <property type="evidence" value="ECO:0007669"/>
    <property type="project" value="InterPro"/>
</dbReference>
<protein>
    <recommendedName>
        <fullName evidence="2">Protein kinase domain-containing protein</fullName>
    </recommendedName>
</protein>
<dbReference type="GO" id="GO:0005524">
    <property type="term" value="F:ATP binding"/>
    <property type="evidence" value="ECO:0007669"/>
    <property type="project" value="InterPro"/>
</dbReference>
<evidence type="ECO:0000313" key="3">
    <source>
        <dbReference type="EMBL" id="RXH89347.1"/>
    </source>
</evidence>
<feature type="region of interest" description="Disordered" evidence="1">
    <location>
        <begin position="243"/>
        <end position="268"/>
    </location>
</feature>
<dbReference type="GO" id="GO:0005737">
    <property type="term" value="C:cytoplasm"/>
    <property type="evidence" value="ECO:0007669"/>
    <property type="project" value="TreeGrafter"/>
</dbReference>
<gene>
    <name evidence="3" type="ORF">DVH24_031704</name>
</gene>
<feature type="domain" description="Protein kinase" evidence="2">
    <location>
        <begin position="1"/>
        <end position="220"/>
    </location>
</feature>